<dbReference type="EMBL" id="SJPG01000001">
    <property type="protein sequence ID" value="TWT63551.1"/>
    <property type="molecule type" value="Genomic_DNA"/>
</dbReference>
<dbReference type="Pfam" id="PF12706">
    <property type="entry name" value="Lactamase_B_2"/>
    <property type="match status" value="1"/>
</dbReference>
<proteinExistence type="predicted"/>
<dbReference type="InterPro" id="IPR036866">
    <property type="entry name" value="RibonucZ/Hydroxyglut_hydro"/>
</dbReference>
<gene>
    <name evidence="2" type="primary">phnP</name>
    <name evidence="2" type="ORF">Pan54_43040</name>
</gene>
<organism evidence="2 3">
    <name type="scientific">Rubinisphaera italica</name>
    <dbReference type="NCBI Taxonomy" id="2527969"/>
    <lineage>
        <taxon>Bacteria</taxon>
        <taxon>Pseudomonadati</taxon>
        <taxon>Planctomycetota</taxon>
        <taxon>Planctomycetia</taxon>
        <taxon>Planctomycetales</taxon>
        <taxon>Planctomycetaceae</taxon>
        <taxon>Rubinisphaera</taxon>
    </lineage>
</organism>
<dbReference type="InterPro" id="IPR001279">
    <property type="entry name" value="Metallo-B-lactamas"/>
</dbReference>
<reference evidence="2 3" key="1">
    <citation type="submission" date="2019-02" db="EMBL/GenBank/DDBJ databases">
        <title>Deep-cultivation of Planctomycetes and their phenomic and genomic characterization uncovers novel biology.</title>
        <authorList>
            <person name="Wiegand S."/>
            <person name="Jogler M."/>
            <person name="Boedeker C."/>
            <person name="Pinto D."/>
            <person name="Vollmers J."/>
            <person name="Rivas-Marin E."/>
            <person name="Kohn T."/>
            <person name="Peeters S.H."/>
            <person name="Heuer A."/>
            <person name="Rast P."/>
            <person name="Oberbeckmann S."/>
            <person name="Bunk B."/>
            <person name="Jeske O."/>
            <person name="Meyerdierks A."/>
            <person name="Storesund J.E."/>
            <person name="Kallscheuer N."/>
            <person name="Luecker S."/>
            <person name="Lage O.M."/>
            <person name="Pohl T."/>
            <person name="Merkel B.J."/>
            <person name="Hornburger P."/>
            <person name="Mueller R.-W."/>
            <person name="Bruemmer F."/>
            <person name="Labrenz M."/>
            <person name="Spormann A.M."/>
            <person name="Op Den Camp H."/>
            <person name="Overmann J."/>
            <person name="Amann R."/>
            <person name="Jetten M.S.M."/>
            <person name="Mascher T."/>
            <person name="Medema M.H."/>
            <person name="Devos D.P."/>
            <person name="Kaster A.-K."/>
            <person name="Ovreas L."/>
            <person name="Rohde M."/>
            <person name="Galperin M.Y."/>
            <person name="Jogler C."/>
        </authorList>
    </citation>
    <scope>NUCLEOTIDE SEQUENCE [LARGE SCALE GENOMIC DNA]</scope>
    <source>
        <strain evidence="2 3">Pan54</strain>
    </source>
</reference>
<dbReference type="SUPFAM" id="SSF56281">
    <property type="entry name" value="Metallo-hydrolase/oxidoreductase"/>
    <property type="match status" value="1"/>
</dbReference>
<keyword evidence="3" id="KW-1185">Reference proteome</keyword>
<name>A0A5C5XM68_9PLAN</name>
<protein>
    <submittedName>
        <fullName evidence="2">Phosphoribosyl 1,2-cyclic phosphodiesterase</fullName>
        <ecNumber evidence="2">3.1.4.55</ecNumber>
    </submittedName>
</protein>
<dbReference type="PANTHER" id="PTHR42663">
    <property type="entry name" value="HYDROLASE C777.06C-RELATED-RELATED"/>
    <property type="match status" value="1"/>
</dbReference>
<sequence>MNVELIQPGGNSKGEIIILGSGTSHGVPLVGCRCPVCQSENPRNNRTRSSILVQAPEGNFLVDTTPEMRIQLIREKVRLVHAAVFTHCHADHIFGLDDLRQFGHLLDQDIPLYCEPMVEQQLKQAYSYAFTPLPPHGRRGAVPRFEIRRATTEPFDLLGIRVQPLRLMHGRLPILGYRFGNVAYCTDVSEIPPETWPLLENLDVLIIDALRFRQHPTHFNLTQATLVSERLRPRQTYFTHIAHDIEHEYVSGKLPKGIDLAYDGLRIPVTF</sequence>
<dbReference type="OrthoDB" id="9800940at2"/>
<dbReference type="AlphaFoldDB" id="A0A5C5XM68"/>
<dbReference type="GO" id="GO:0103043">
    <property type="term" value="F:phosphoribosyl 1,2-cyclic phosphate phosphodiesterase activity"/>
    <property type="evidence" value="ECO:0007669"/>
    <property type="project" value="UniProtKB-EC"/>
</dbReference>
<comment type="caution">
    <text evidence="2">The sequence shown here is derived from an EMBL/GenBank/DDBJ whole genome shotgun (WGS) entry which is preliminary data.</text>
</comment>
<keyword evidence="2" id="KW-0378">Hydrolase</keyword>
<dbReference type="EC" id="3.1.4.55" evidence="2"/>
<dbReference type="Proteomes" id="UP000316095">
    <property type="component" value="Unassembled WGS sequence"/>
</dbReference>
<dbReference type="SMART" id="SM00849">
    <property type="entry name" value="Lactamase_B"/>
    <property type="match status" value="1"/>
</dbReference>
<dbReference type="PANTHER" id="PTHR42663:SF6">
    <property type="entry name" value="HYDROLASE C777.06C-RELATED"/>
    <property type="match status" value="1"/>
</dbReference>
<dbReference type="Gene3D" id="3.60.15.10">
    <property type="entry name" value="Ribonuclease Z/Hydroxyacylglutathione hydrolase-like"/>
    <property type="match status" value="1"/>
</dbReference>
<evidence type="ECO:0000313" key="3">
    <source>
        <dbReference type="Proteomes" id="UP000316095"/>
    </source>
</evidence>
<feature type="domain" description="Metallo-beta-lactamase" evidence="1">
    <location>
        <begin position="47"/>
        <end position="218"/>
    </location>
</feature>
<dbReference type="CDD" id="cd16279">
    <property type="entry name" value="metallo-hydrolase-like_MBL-fold"/>
    <property type="match status" value="1"/>
</dbReference>
<accession>A0A5C5XM68</accession>
<dbReference type="RefSeq" id="WP_146505279.1">
    <property type="nucleotide sequence ID" value="NZ_SJPG01000001.1"/>
</dbReference>
<evidence type="ECO:0000313" key="2">
    <source>
        <dbReference type="EMBL" id="TWT63551.1"/>
    </source>
</evidence>
<evidence type="ECO:0000259" key="1">
    <source>
        <dbReference type="SMART" id="SM00849"/>
    </source>
</evidence>